<dbReference type="eggNOG" id="COG1695">
    <property type="taxonomic scope" value="Bacteria"/>
</dbReference>
<dbReference type="PANTHER" id="PTHR33169">
    <property type="entry name" value="PADR-FAMILY TRANSCRIPTIONAL REGULATOR"/>
    <property type="match status" value="1"/>
</dbReference>
<dbReference type="Proteomes" id="UP000000370">
    <property type="component" value="Chromosome"/>
</dbReference>
<keyword evidence="3" id="KW-1185">Reference proteome</keyword>
<organism evidence="2 3">
    <name type="scientific">Lachnoclostridium phytofermentans (strain ATCC 700394 / DSM 18823 / ISDg)</name>
    <name type="common">Clostridium phytofermentans</name>
    <dbReference type="NCBI Taxonomy" id="357809"/>
    <lineage>
        <taxon>Bacteria</taxon>
        <taxon>Bacillati</taxon>
        <taxon>Bacillota</taxon>
        <taxon>Clostridia</taxon>
        <taxon>Lachnospirales</taxon>
        <taxon>Lachnospiraceae</taxon>
    </lineage>
</organism>
<dbReference type="AlphaFoldDB" id="A9KRM5"/>
<dbReference type="Gene3D" id="1.10.10.10">
    <property type="entry name" value="Winged helix-like DNA-binding domain superfamily/Winged helix DNA-binding domain"/>
    <property type="match status" value="1"/>
</dbReference>
<dbReference type="EMBL" id="CP000885">
    <property type="protein sequence ID" value="ABX43519.1"/>
    <property type="molecule type" value="Genomic_DNA"/>
</dbReference>
<reference evidence="3" key="1">
    <citation type="submission" date="2007-11" db="EMBL/GenBank/DDBJ databases">
        <title>Complete genome sequence of Clostridium phytofermentans ISDg.</title>
        <authorList>
            <person name="Leschine S.B."/>
            <person name="Warnick T.A."/>
            <person name="Blanchard J.L."/>
            <person name="Schnell D.J."/>
            <person name="Petit E.L."/>
            <person name="LaTouf W.G."/>
            <person name="Copeland A."/>
            <person name="Lucas S."/>
            <person name="Lapidus A."/>
            <person name="Barry K."/>
            <person name="Glavina del Rio T."/>
            <person name="Dalin E."/>
            <person name="Tice H."/>
            <person name="Pitluck S."/>
            <person name="Kiss H."/>
            <person name="Brettin T."/>
            <person name="Bruce D."/>
            <person name="Detter J.C."/>
            <person name="Han C."/>
            <person name="Kuske C."/>
            <person name="Schmutz J."/>
            <person name="Larimer F."/>
            <person name="Land M."/>
            <person name="Hauser L."/>
            <person name="Kyrpides N."/>
            <person name="Kim E.A."/>
            <person name="Richardson P."/>
        </authorList>
    </citation>
    <scope>NUCLEOTIDE SEQUENCE [LARGE SCALE GENOMIC DNA]</scope>
    <source>
        <strain evidence="3">ATCC 700394 / DSM 18823 / ISDg</strain>
    </source>
</reference>
<dbReference type="InterPro" id="IPR036388">
    <property type="entry name" value="WH-like_DNA-bd_sf"/>
</dbReference>
<feature type="domain" description="Transcription regulator PadR N-terminal" evidence="1">
    <location>
        <begin position="24"/>
        <end position="86"/>
    </location>
</feature>
<accession>A9KRM5</accession>
<evidence type="ECO:0000313" key="2">
    <source>
        <dbReference type="EMBL" id="ABX43519.1"/>
    </source>
</evidence>
<dbReference type="RefSeq" id="WP_012201170.1">
    <property type="nucleotide sequence ID" value="NC_010001.1"/>
</dbReference>
<dbReference type="SUPFAM" id="SSF46785">
    <property type="entry name" value="Winged helix' DNA-binding domain"/>
    <property type="match status" value="1"/>
</dbReference>
<name>A9KRM5_LACP7</name>
<dbReference type="PANTHER" id="PTHR33169:SF13">
    <property type="entry name" value="PADR-FAMILY TRANSCRIPTIONAL REGULATOR"/>
    <property type="match status" value="1"/>
</dbReference>
<proteinExistence type="predicted"/>
<dbReference type="STRING" id="357809.Cphy_3164"/>
<dbReference type="OrthoDB" id="9814826at2"/>
<protein>
    <submittedName>
        <fullName evidence="2">Transcriptional regulator, PadR-like family</fullName>
    </submittedName>
</protein>
<dbReference type="HOGENOM" id="CLU_063440_4_1_9"/>
<evidence type="ECO:0000313" key="3">
    <source>
        <dbReference type="Proteomes" id="UP000000370"/>
    </source>
</evidence>
<dbReference type="InterPro" id="IPR052509">
    <property type="entry name" value="Metal_resp_DNA-bind_regulator"/>
</dbReference>
<dbReference type="InterPro" id="IPR005149">
    <property type="entry name" value="Tscrpt_reg_PadR_N"/>
</dbReference>
<dbReference type="Pfam" id="PF03551">
    <property type="entry name" value="PadR"/>
    <property type="match status" value="1"/>
</dbReference>
<evidence type="ECO:0000259" key="1">
    <source>
        <dbReference type="Pfam" id="PF03551"/>
    </source>
</evidence>
<sequence length="110" mass="12862">MSKNNTFDTEQLTDSAYYILLALVEERHGYAIMQYISNLSSNEVIIGPATLYTLLKKMNTNELIEQMDSDDPRQKKYKITTMGFDLLTKEINRRKKMVEHGLQVLKELER</sequence>
<gene>
    <name evidence="2" type="ordered locus">Cphy_3164</name>
</gene>
<dbReference type="KEGG" id="cpy:Cphy_3164"/>
<dbReference type="InterPro" id="IPR036390">
    <property type="entry name" value="WH_DNA-bd_sf"/>
</dbReference>